<dbReference type="InterPro" id="IPR003836">
    <property type="entry name" value="Glucokinase"/>
</dbReference>
<evidence type="ECO:0000256" key="3">
    <source>
        <dbReference type="RuleBase" id="RU004046"/>
    </source>
</evidence>
<protein>
    <submittedName>
        <fullName evidence="4">Glucokinase</fullName>
        <ecNumber evidence="4">2.7.1.2</ecNumber>
    </submittedName>
</protein>
<reference evidence="4 5" key="1">
    <citation type="submission" date="2020-08" db="EMBL/GenBank/DDBJ databases">
        <title>Acidobacteriota in marine sediments use diverse sulfur dissimilation pathways.</title>
        <authorList>
            <person name="Wasmund K."/>
        </authorList>
    </citation>
    <scope>NUCLEOTIDE SEQUENCE [LARGE SCALE GENOMIC DNA]</scope>
    <source>
        <strain evidence="4">MAG AM4</strain>
    </source>
</reference>
<evidence type="ECO:0000313" key="5">
    <source>
        <dbReference type="Proteomes" id="UP000648239"/>
    </source>
</evidence>
<gene>
    <name evidence="4" type="primary">glk</name>
    <name evidence="4" type="ORF">IFK94_02445</name>
</gene>
<dbReference type="NCBIfam" id="TIGR00749">
    <property type="entry name" value="glk"/>
    <property type="match status" value="1"/>
</dbReference>
<proteinExistence type="inferred from homology"/>
<dbReference type="SUPFAM" id="SSF53067">
    <property type="entry name" value="Actin-like ATPase domain"/>
    <property type="match status" value="1"/>
</dbReference>
<keyword evidence="1 4" id="KW-0808">Transferase</keyword>
<dbReference type="GO" id="GO:0005536">
    <property type="term" value="F:D-glucose binding"/>
    <property type="evidence" value="ECO:0007669"/>
    <property type="project" value="InterPro"/>
</dbReference>
<dbReference type="Gene3D" id="3.30.420.40">
    <property type="match status" value="1"/>
</dbReference>
<comment type="similarity">
    <text evidence="3">Belongs to the bacterial glucokinase family.</text>
</comment>
<dbReference type="GO" id="GO:0005524">
    <property type="term" value="F:ATP binding"/>
    <property type="evidence" value="ECO:0007669"/>
    <property type="project" value="InterPro"/>
</dbReference>
<evidence type="ECO:0000313" key="4">
    <source>
        <dbReference type="EMBL" id="MBD3866958.1"/>
    </source>
</evidence>
<dbReference type="EC" id="2.7.1.2" evidence="4"/>
<dbReference type="PANTHER" id="PTHR47363">
    <property type="entry name" value="GLUCOKINASE"/>
    <property type="match status" value="1"/>
</dbReference>
<dbReference type="Proteomes" id="UP000648239">
    <property type="component" value="Unassembled WGS sequence"/>
</dbReference>
<dbReference type="GO" id="GO:0004340">
    <property type="term" value="F:glucokinase activity"/>
    <property type="evidence" value="ECO:0007669"/>
    <property type="project" value="UniProtKB-EC"/>
</dbReference>
<evidence type="ECO:0000256" key="2">
    <source>
        <dbReference type="ARBA" id="ARBA00022777"/>
    </source>
</evidence>
<dbReference type="GO" id="GO:0006096">
    <property type="term" value="P:glycolytic process"/>
    <property type="evidence" value="ECO:0007669"/>
    <property type="project" value="InterPro"/>
</dbReference>
<dbReference type="Gene3D" id="3.40.367.20">
    <property type="match status" value="1"/>
</dbReference>
<comment type="caution">
    <text evidence="4">The sequence shown here is derived from an EMBL/GenBank/DDBJ whole genome shotgun (WGS) entry which is preliminary data.</text>
</comment>
<evidence type="ECO:0000256" key="1">
    <source>
        <dbReference type="ARBA" id="ARBA00022679"/>
    </source>
</evidence>
<name>A0A8J7CK98_9BACT</name>
<dbReference type="Pfam" id="PF02685">
    <property type="entry name" value="Glucokinase"/>
    <property type="match status" value="1"/>
</dbReference>
<dbReference type="EMBL" id="JACXWD010000004">
    <property type="protein sequence ID" value="MBD3866958.1"/>
    <property type="molecule type" value="Genomic_DNA"/>
</dbReference>
<sequence>MPSMILAGDVGGTKTILALFRGKPGKPVPVRQYVFDSRQRSSLESMVRDFLAGGTEKINVSVFGVAGPVSAGRSQVVNLNWPVDRKRLSKIPGVGRVEVINDLEATARGVDLLPSSKSRSLTPGIRRRKGPYALIAPGTGLGTAGMLPEGGKYLAFAGEGGHRDFAATDETGYRLHRFLVKKYGRHVSAERVCSGNGFRVLLEFVVSAGIAQAGPSLLHKLDHATDPNAVIAEAGNKRSDPAARAALSLYVSCLGAVAGDLALTLGATGGVWIAGGIAPRILPSLTGKDFLESFRSKGRMRPYMEKIPVRVILDPNTALYGAAAFGAAHGGTR</sequence>
<dbReference type="CDD" id="cd24008">
    <property type="entry name" value="ASKHA_NBD_GLK"/>
    <property type="match status" value="1"/>
</dbReference>
<dbReference type="InterPro" id="IPR043129">
    <property type="entry name" value="ATPase_NBD"/>
</dbReference>
<keyword evidence="2" id="KW-0418">Kinase</keyword>
<dbReference type="PANTHER" id="PTHR47363:SF1">
    <property type="entry name" value="GLUCOKINASE"/>
    <property type="match status" value="1"/>
</dbReference>
<accession>A0A8J7CK98</accession>
<dbReference type="AlphaFoldDB" id="A0A8J7CK98"/>
<organism evidence="4 5">
    <name type="scientific">Candidatus Polarisedimenticola svalbardensis</name>
    <dbReference type="NCBI Taxonomy" id="2886004"/>
    <lineage>
        <taxon>Bacteria</taxon>
        <taxon>Pseudomonadati</taxon>
        <taxon>Acidobacteriota</taxon>
        <taxon>Candidatus Polarisedimenticolia</taxon>
        <taxon>Candidatus Polarisedimenticolales</taxon>
        <taxon>Candidatus Polarisedimenticolaceae</taxon>
        <taxon>Candidatus Polarisedimenticola</taxon>
    </lineage>
</organism>